<feature type="binding site" evidence="11">
    <location>
        <position position="259"/>
    </location>
    <ligand>
        <name>substrate</name>
    </ligand>
</feature>
<comment type="catalytic activity">
    <reaction evidence="7">
        <text>N-acetyl-D-glucosamine 6-phosphate + H2O = D-glucosamine 6-phosphate + acetate</text>
        <dbReference type="Rhea" id="RHEA:22936"/>
        <dbReference type="ChEBI" id="CHEBI:15377"/>
        <dbReference type="ChEBI" id="CHEBI:30089"/>
        <dbReference type="ChEBI" id="CHEBI:57513"/>
        <dbReference type="ChEBI" id="CHEBI:58725"/>
        <dbReference type="EC" id="3.5.1.25"/>
    </reaction>
</comment>
<dbReference type="InterPro" id="IPR006680">
    <property type="entry name" value="Amidohydro-rel"/>
</dbReference>
<accession>A0A371PI41</accession>
<dbReference type="InterPro" id="IPR003764">
    <property type="entry name" value="GlcNAc_6-P_deAcase"/>
</dbReference>
<feature type="binding site" evidence="11">
    <location>
        <begin position="227"/>
        <end position="228"/>
    </location>
    <ligand>
        <name>substrate</name>
    </ligand>
</feature>
<proteinExistence type="inferred from homology"/>
<comment type="cofactor">
    <cofactor evidence="12">
        <name>a divalent metal cation</name>
        <dbReference type="ChEBI" id="CHEBI:60240"/>
    </cofactor>
    <text evidence="12">Binds 1 divalent metal cation per subunit.</text>
</comment>
<evidence type="ECO:0000256" key="9">
    <source>
        <dbReference type="PIRNR" id="PIRNR038994"/>
    </source>
</evidence>
<gene>
    <name evidence="14" type="primary">nagA</name>
    <name evidence="14" type="ORF">DX130_02045</name>
</gene>
<feature type="binding site" evidence="12">
    <location>
        <position position="224"/>
    </location>
    <ligand>
        <name>Zn(2+)</name>
        <dbReference type="ChEBI" id="CHEBI:29105"/>
    </ligand>
</feature>
<dbReference type="CDD" id="cd00854">
    <property type="entry name" value="NagA"/>
    <property type="match status" value="1"/>
</dbReference>
<dbReference type="AlphaFoldDB" id="A0A371PI41"/>
<evidence type="ECO:0000256" key="7">
    <source>
        <dbReference type="ARBA" id="ARBA00047647"/>
    </source>
</evidence>
<keyword evidence="15" id="KW-1185">Reference proteome</keyword>
<evidence type="ECO:0000259" key="13">
    <source>
        <dbReference type="Pfam" id="PF01979"/>
    </source>
</evidence>
<dbReference type="PIRSF" id="PIRSF038994">
    <property type="entry name" value="NagA"/>
    <property type="match status" value="1"/>
</dbReference>
<dbReference type="GO" id="GO:0046872">
    <property type="term" value="F:metal ion binding"/>
    <property type="evidence" value="ECO:0007669"/>
    <property type="project" value="UniProtKB-KW"/>
</dbReference>
<dbReference type="Gene3D" id="3.20.20.140">
    <property type="entry name" value="Metal-dependent hydrolases"/>
    <property type="match status" value="1"/>
</dbReference>
<dbReference type="EC" id="3.5.1.25" evidence="2"/>
<keyword evidence="4 12" id="KW-0479">Metal-binding</keyword>
<evidence type="ECO:0000256" key="2">
    <source>
        <dbReference type="ARBA" id="ARBA00011899"/>
    </source>
</evidence>
<feature type="domain" description="Amidohydrolase-related" evidence="13">
    <location>
        <begin position="59"/>
        <end position="389"/>
    </location>
</feature>
<feature type="active site" description="Proton donor/acceptor" evidence="10">
    <location>
        <position position="282"/>
    </location>
</feature>
<feature type="binding site" evidence="12">
    <location>
        <position position="203"/>
    </location>
    <ligand>
        <name>Zn(2+)</name>
        <dbReference type="ChEBI" id="CHEBI:29105"/>
    </ligand>
</feature>
<feature type="binding site" evidence="11">
    <location>
        <position position="235"/>
    </location>
    <ligand>
        <name>substrate</name>
    </ligand>
</feature>
<evidence type="ECO:0000256" key="6">
    <source>
        <dbReference type="ARBA" id="ARBA00023277"/>
    </source>
</evidence>
<feature type="binding site" evidence="11">
    <location>
        <position position="148"/>
    </location>
    <ligand>
        <name>substrate</name>
    </ligand>
</feature>
<sequence length="394" mass="42361">MTTNSLNWNIHNVHIVLEDRVVRGSVHVSNGRIATIVSEDSSGELPADVENVDGKGGWLLPGFIDVHVHGGFGGDFMYANSESYDRITKFHAAQGTTGMLATTMTASKEAIDAVLDAVAEYQQSGNQYAPLLGVHLEGPFISEKWPGAQNPAYIRDPQLEWLQEWNTKHPGMVKLLTLAPEKNNSKEAIAWMSENGIIAAAGHTDALYEEIKGAADAGLTHAVHTYNAMRGLHHREPGTLGAVLTDDRIYAEIIADGEHVHPAAIALMLAAKPLDRVIIVTDAIEAAGMSDGTYELGGLAVVVKNGTARLREGNALAGSSLTMIRAFRYMLNNTKLGILEVSQLASGNPARELGIFDQTGSIAEGKQADLVLADAEFNVERTWVSGRTVFSKSE</sequence>
<dbReference type="GO" id="GO:0006046">
    <property type="term" value="P:N-acetylglucosamine catabolic process"/>
    <property type="evidence" value="ECO:0007669"/>
    <property type="project" value="TreeGrafter"/>
</dbReference>
<comment type="caution">
    <text evidence="14">The sequence shown here is derived from an EMBL/GenBank/DDBJ whole genome shotgun (WGS) entry which is preliminary data.</text>
</comment>
<reference evidence="14 15" key="1">
    <citation type="submission" date="2018-08" db="EMBL/GenBank/DDBJ databases">
        <title>Paenibacillus sp. M4BSY-1, whole genome shotgun sequence.</title>
        <authorList>
            <person name="Tuo L."/>
        </authorList>
    </citation>
    <scope>NUCLEOTIDE SEQUENCE [LARGE SCALE GENOMIC DNA]</scope>
    <source>
        <strain evidence="14 15">M4BSY-1</strain>
    </source>
</reference>
<evidence type="ECO:0000256" key="1">
    <source>
        <dbReference type="ARBA" id="ARBA00010716"/>
    </source>
</evidence>
<dbReference type="NCBIfam" id="TIGR00221">
    <property type="entry name" value="nagA"/>
    <property type="match status" value="1"/>
</dbReference>
<evidence type="ECO:0000256" key="5">
    <source>
        <dbReference type="ARBA" id="ARBA00022801"/>
    </source>
</evidence>
<evidence type="ECO:0000313" key="15">
    <source>
        <dbReference type="Proteomes" id="UP000261905"/>
    </source>
</evidence>
<dbReference type="EMBL" id="QUBQ01000001">
    <property type="protein sequence ID" value="REK75881.1"/>
    <property type="molecule type" value="Genomic_DNA"/>
</dbReference>
<feature type="binding site" evidence="11">
    <location>
        <begin position="316"/>
        <end position="318"/>
    </location>
    <ligand>
        <name>substrate</name>
    </ligand>
</feature>
<dbReference type="FunFam" id="3.20.20.140:FF:000004">
    <property type="entry name" value="N-acetylglucosamine-6-phosphate deacetylase"/>
    <property type="match status" value="1"/>
</dbReference>
<dbReference type="RefSeq" id="WP_116042427.1">
    <property type="nucleotide sequence ID" value="NZ_QUBQ01000001.1"/>
</dbReference>
<comment type="pathway">
    <text evidence="8">Amino-sugar metabolism; N-acetylneuraminate degradation; D-fructose 6-phosphate from N-acetylneuraminate: step 4/5.</text>
</comment>
<feature type="binding site" evidence="12">
    <location>
        <position position="137"/>
    </location>
    <ligand>
        <name>Zn(2+)</name>
        <dbReference type="ChEBI" id="CHEBI:29105"/>
    </ligand>
</feature>
<dbReference type="OrthoDB" id="9776488at2"/>
<protein>
    <recommendedName>
        <fullName evidence="3">N-acetylglucosamine-6-phosphate deacetylase</fullName>
        <ecNumber evidence="2">3.5.1.25</ecNumber>
    </recommendedName>
</protein>
<dbReference type="InterPro" id="IPR032466">
    <property type="entry name" value="Metal_Hydrolase"/>
</dbReference>
<dbReference type="PANTHER" id="PTHR11113">
    <property type="entry name" value="N-ACETYLGLUCOSAMINE-6-PHOSPHATE DEACETYLASE"/>
    <property type="match status" value="1"/>
</dbReference>
<evidence type="ECO:0000256" key="4">
    <source>
        <dbReference type="ARBA" id="ARBA00022723"/>
    </source>
</evidence>
<evidence type="ECO:0000313" key="14">
    <source>
        <dbReference type="EMBL" id="REK75881.1"/>
    </source>
</evidence>
<keyword evidence="6 9" id="KW-0119">Carbohydrate metabolism</keyword>
<keyword evidence="5 9" id="KW-0378">Hydrolase</keyword>
<evidence type="ECO:0000256" key="3">
    <source>
        <dbReference type="ARBA" id="ARBA00018029"/>
    </source>
</evidence>
<evidence type="ECO:0000256" key="10">
    <source>
        <dbReference type="PIRSR" id="PIRSR038994-1"/>
    </source>
</evidence>
<dbReference type="SUPFAM" id="SSF51338">
    <property type="entry name" value="Composite domain of metallo-dependent hydrolases"/>
    <property type="match status" value="1"/>
</dbReference>
<dbReference type="SUPFAM" id="SSF51556">
    <property type="entry name" value="Metallo-dependent hydrolases"/>
    <property type="match status" value="1"/>
</dbReference>
<evidence type="ECO:0000256" key="12">
    <source>
        <dbReference type="PIRSR" id="PIRSR038994-3"/>
    </source>
</evidence>
<organism evidence="14 15">
    <name type="scientific">Paenibacillus paeoniae</name>
    <dbReference type="NCBI Taxonomy" id="2292705"/>
    <lineage>
        <taxon>Bacteria</taxon>
        <taxon>Bacillati</taxon>
        <taxon>Bacillota</taxon>
        <taxon>Bacilli</taxon>
        <taxon>Bacillales</taxon>
        <taxon>Paenibacillaceae</taxon>
        <taxon>Paenibacillus</taxon>
    </lineage>
</organism>
<dbReference type="PANTHER" id="PTHR11113:SF14">
    <property type="entry name" value="N-ACETYLGLUCOSAMINE-6-PHOSPHATE DEACETYLASE"/>
    <property type="match status" value="1"/>
</dbReference>
<evidence type="ECO:0000256" key="8">
    <source>
        <dbReference type="ARBA" id="ARBA00060590"/>
    </source>
</evidence>
<dbReference type="Pfam" id="PF01979">
    <property type="entry name" value="Amidohydro_1"/>
    <property type="match status" value="1"/>
</dbReference>
<evidence type="ECO:0000256" key="11">
    <source>
        <dbReference type="PIRSR" id="PIRSR038994-2"/>
    </source>
</evidence>
<dbReference type="Proteomes" id="UP000261905">
    <property type="component" value="Unassembled WGS sequence"/>
</dbReference>
<dbReference type="Gene3D" id="2.30.40.10">
    <property type="entry name" value="Urease, subunit C, domain 1"/>
    <property type="match status" value="1"/>
</dbReference>
<dbReference type="InterPro" id="IPR011059">
    <property type="entry name" value="Metal-dep_hydrolase_composite"/>
</dbReference>
<comment type="similarity">
    <text evidence="1 9">Belongs to the metallo-dependent hydrolases superfamily. NagA family.</text>
</comment>
<name>A0A371PI41_9BACL</name>
<dbReference type="GO" id="GO:0008448">
    <property type="term" value="F:N-acetylglucosamine-6-phosphate deacetylase activity"/>
    <property type="evidence" value="ECO:0007669"/>
    <property type="project" value="UniProtKB-EC"/>
</dbReference>